<gene>
    <name evidence="1" type="ORF">ACFPU1_16005</name>
</gene>
<dbReference type="PANTHER" id="PTHR30619">
    <property type="entry name" value="DNA INTERNALIZATION/COMPETENCE PROTEIN COMEC/REC2"/>
    <property type="match status" value="1"/>
</dbReference>
<dbReference type="EMBL" id="JBHSOZ010000010">
    <property type="protein sequence ID" value="MFC5714255.1"/>
    <property type="molecule type" value="Genomic_DNA"/>
</dbReference>
<dbReference type="Gene3D" id="3.60.15.10">
    <property type="entry name" value="Ribonuclease Z/Hydroxyacylglutathione hydrolase-like"/>
    <property type="match status" value="1"/>
</dbReference>
<protein>
    <submittedName>
        <fullName evidence="1">ComEC/Rec2 family competence protein</fullName>
    </submittedName>
</protein>
<dbReference type="Proteomes" id="UP001596142">
    <property type="component" value="Unassembled WGS sequence"/>
</dbReference>
<dbReference type="PROSITE" id="PS51257">
    <property type="entry name" value="PROKAR_LIPOPROTEIN"/>
    <property type="match status" value="1"/>
</dbReference>
<sequence>MRDVLLYVCLFCFLLLGLTGCQESYPASTEASPALEMDIHLEADEFLITFMDLPDGEATLLQSGAGENVLINTGGQRSRPKLEESLQAFDVYAIDALVLTNEDEAYTANTDWLSAQYGIDTIIGSRKSSEMIADRFPALSSKVIYWEEGKVNFPAIGMETEVLFAGEDEEGALVLKFSYGRESLLYMGTAKEEVEEALTDHPRIKSTFLKVGDFGSHFGANLMFLDHVDPQIAIVFLLGGDRADKGLLERLNDAWIDVYQTGKHGTISFKWSKEKNEWFTLISRK</sequence>
<proteinExistence type="predicted"/>
<comment type="caution">
    <text evidence="1">The sequence shown here is derived from an EMBL/GenBank/DDBJ whole genome shotgun (WGS) entry which is preliminary data.</text>
</comment>
<dbReference type="RefSeq" id="WP_385942878.1">
    <property type="nucleotide sequence ID" value="NZ_JBHSOZ010000010.1"/>
</dbReference>
<name>A0ABW0YP27_9BACI</name>
<dbReference type="InterPro" id="IPR052159">
    <property type="entry name" value="Competence_DNA_uptake"/>
</dbReference>
<dbReference type="SUPFAM" id="SSF56281">
    <property type="entry name" value="Metallo-hydrolase/oxidoreductase"/>
    <property type="match status" value="1"/>
</dbReference>
<organism evidence="1 2">
    <name type="scientific">Thalassorhabdus alkalitolerans</name>
    <dbReference type="NCBI Taxonomy" id="2282697"/>
    <lineage>
        <taxon>Bacteria</taxon>
        <taxon>Bacillati</taxon>
        <taxon>Bacillota</taxon>
        <taxon>Bacilli</taxon>
        <taxon>Bacillales</taxon>
        <taxon>Bacillaceae</taxon>
        <taxon>Thalassorhabdus</taxon>
    </lineage>
</organism>
<dbReference type="InterPro" id="IPR036866">
    <property type="entry name" value="RibonucZ/Hydroxyglut_hydro"/>
</dbReference>
<evidence type="ECO:0000313" key="1">
    <source>
        <dbReference type="EMBL" id="MFC5714255.1"/>
    </source>
</evidence>
<dbReference type="PANTHER" id="PTHR30619:SF1">
    <property type="entry name" value="RECOMBINATION PROTEIN 2"/>
    <property type="match status" value="1"/>
</dbReference>
<keyword evidence="2" id="KW-1185">Reference proteome</keyword>
<evidence type="ECO:0000313" key="2">
    <source>
        <dbReference type="Proteomes" id="UP001596142"/>
    </source>
</evidence>
<reference evidence="2" key="1">
    <citation type="journal article" date="2019" name="Int. J. Syst. Evol. Microbiol.">
        <title>The Global Catalogue of Microorganisms (GCM) 10K type strain sequencing project: providing services to taxonomists for standard genome sequencing and annotation.</title>
        <authorList>
            <consortium name="The Broad Institute Genomics Platform"/>
            <consortium name="The Broad Institute Genome Sequencing Center for Infectious Disease"/>
            <person name="Wu L."/>
            <person name="Ma J."/>
        </authorList>
    </citation>
    <scope>NUCLEOTIDE SEQUENCE [LARGE SCALE GENOMIC DNA]</scope>
    <source>
        <strain evidence="2">CECT 7184</strain>
    </source>
</reference>
<accession>A0ABW0YP27</accession>